<protein>
    <submittedName>
        <fullName evidence="3">Uncharacterized protein</fullName>
    </submittedName>
</protein>
<dbReference type="EMBL" id="GL433849">
    <property type="protein sequence ID" value="EFN54080.1"/>
    <property type="molecule type" value="Genomic_DNA"/>
</dbReference>
<evidence type="ECO:0000313" key="4">
    <source>
        <dbReference type="Proteomes" id="UP000008141"/>
    </source>
</evidence>
<name>E1ZJZ7_CHLVA</name>
<dbReference type="eggNOG" id="ENOG502SNMI">
    <property type="taxonomic scope" value="Eukaryota"/>
</dbReference>
<keyword evidence="4" id="KW-1185">Reference proteome</keyword>
<feature type="compositionally biased region" description="Low complexity" evidence="1">
    <location>
        <begin position="44"/>
        <end position="80"/>
    </location>
</feature>
<accession>E1ZJZ7</accession>
<evidence type="ECO:0000313" key="3">
    <source>
        <dbReference type="EMBL" id="EFN54080.1"/>
    </source>
</evidence>
<proteinExistence type="predicted"/>
<feature type="region of interest" description="Disordered" evidence="1">
    <location>
        <begin position="43"/>
        <end position="82"/>
    </location>
</feature>
<keyword evidence="2" id="KW-1133">Transmembrane helix</keyword>
<dbReference type="OrthoDB" id="539085at2759"/>
<evidence type="ECO:0000256" key="1">
    <source>
        <dbReference type="SAM" id="MobiDB-lite"/>
    </source>
</evidence>
<dbReference type="KEGG" id="cvr:CHLNCDRAFT_136198"/>
<sequence length="381" mass="39684">MRPTCAHAADVGFSGRTHAFTVHLPAWQPAGRRRGRRLHRAAARAEAAEPSGEAAAGLRQPQAAARAAAQPALAQPQPQRDPYTLAGQRLRSLLNGVGDGEEEMLNNLLEEQPASSKLALCLLAGGLISAGAAVVCWLCGLDPAGGASLSADSLRAAAVGGAAAAPLVALKALLWSEAARREMPFLEDIHKAQVVDAFKPMLSNLNGAQTAALLASEVVPGVLILLPATTGGITKSLQMYCDMAGSQAPDFLPGILALLITASIAGVGKIAETSVTLEEYEVVRNALENADRYYRLTAMDRDSTPADAQRAADAFKNVAFTWIARNQVAVRFAAGLGALEVIYLGVLWQQTGDLAAPMVAALGAAAVDFAHIRRHVPAKAG</sequence>
<keyword evidence="2" id="KW-0812">Transmembrane</keyword>
<dbReference type="FunCoup" id="E1ZJZ7">
    <property type="interactions" value="469"/>
</dbReference>
<dbReference type="RefSeq" id="XP_005846182.1">
    <property type="nucleotide sequence ID" value="XM_005846120.1"/>
</dbReference>
<dbReference type="Proteomes" id="UP000008141">
    <property type="component" value="Unassembled WGS sequence"/>
</dbReference>
<feature type="transmembrane region" description="Helical" evidence="2">
    <location>
        <begin position="153"/>
        <end position="174"/>
    </location>
</feature>
<gene>
    <name evidence="3" type="ORF">CHLNCDRAFT_136198</name>
</gene>
<dbReference type="OMA" id="TWIARNQ"/>
<evidence type="ECO:0000256" key="2">
    <source>
        <dbReference type="SAM" id="Phobius"/>
    </source>
</evidence>
<dbReference type="AlphaFoldDB" id="E1ZJZ7"/>
<feature type="transmembrane region" description="Helical" evidence="2">
    <location>
        <begin position="118"/>
        <end position="141"/>
    </location>
</feature>
<feature type="transmembrane region" description="Helical" evidence="2">
    <location>
        <begin position="328"/>
        <end position="348"/>
    </location>
</feature>
<keyword evidence="2" id="KW-0472">Membrane</keyword>
<organism evidence="4">
    <name type="scientific">Chlorella variabilis</name>
    <name type="common">Green alga</name>
    <dbReference type="NCBI Taxonomy" id="554065"/>
    <lineage>
        <taxon>Eukaryota</taxon>
        <taxon>Viridiplantae</taxon>
        <taxon>Chlorophyta</taxon>
        <taxon>core chlorophytes</taxon>
        <taxon>Trebouxiophyceae</taxon>
        <taxon>Chlorellales</taxon>
        <taxon>Chlorellaceae</taxon>
        <taxon>Chlorella clade</taxon>
        <taxon>Chlorella</taxon>
    </lineage>
</organism>
<dbReference type="InParanoid" id="E1ZJZ7"/>
<reference evidence="3 4" key="1">
    <citation type="journal article" date="2010" name="Plant Cell">
        <title>The Chlorella variabilis NC64A genome reveals adaptation to photosymbiosis, coevolution with viruses, and cryptic sex.</title>
        <authorList>
            <person name="Blanc G."/>
            <person name="Duncan G."/>
            <person name="Agarkova I."/>
            <person name="Borodovsky M."/>
            <person name="Gurnon J."/>
            <person name="Kuo A."/>
            <person name="Lindquist E."/>
            <person name="Lucas S."/>
            <person name="Pangilinan J."/>
            <person name="Polle J."/>
            <person name="Salamov A."/>
            <person name="Terry A."/>
            <person name="Yamada T."/>
            <person name="Dunigan D.D."/>
            <person name="Grigoriev I.V."/>
            <person name="Claverie J.M."/>
            <person name="Van Etten J.L."/>
        </authorList>
    </citation>
    <scope>NUCLEOTIDE SEQUENCE [LARGE SCALE GENOMIC DNA]</scope>
    <source>
        <strain evidence="3 4">NC64A</strain>
    </source>
</reference>
<dbReference type="GeneID" id="17353514"/>